<sequence>MERFLSLWNQAAVTSLGFFWMALWAFALGYLISSLIQVLVTRQRMQRAMGTDGPRSMLLGSVFGFISSSCSFAALATTRTLFQKGAGLAPSMAFMLASTNLVVELGFVIALFLGWPFVVGEYAGGILLILLAWAFIRITRPDALIARVRKRLEGNEEQEEARAPDWRQKIKSREGWRQIGQTYVMEWQMVWKDVLIGFTVAGIIAAFVPESFFQALFLGAGEDDPGFLALLAQALVGPLAAFFTFIGSMGNIPLAAVLFENGVSFAGVMAFIFSDLVVLPVLRINATYYGWRMALYILALLLSTLVVTALLLHYGMDLLGWLPQGSGAGAITERDFFAVNYGFFLNLIFLAVTAGLVGLWWKGRQDGGHHHHHHDHGGGNVSLGKRVLQGLVVLALVWLAGGLLVAPLIG</sequence>
<comment type="subcellular location">
    <subcellularLocation>
        <location evidence="1">Cell membrane</location>
        <topology evidence="1">Multi-pass membrane protein</topology>
    </subcellularLocation>
</comment>
<feature type="transmembrane region" description="Helical" evidence="7">
    <location>
        <begin position="57"/>
        <end position="76"/>
    </location>
</feature>
<feature type="transmembrane region" description="Helical" evidence="7">
    <location>
        <begin position="227"/>
        <end position="250"/>
    </location>
</feature>
<feature type="transmembrane region" description="Helical" evidence="7">
    <location>
        <begin position="122"/>
        <end position="139"/>
    </location>
</feature>
<evidence type="ECO:0008006" key="10">
    <source>
        <dbReference type="Google" id="ProtNLM"/>
    </source>
</evidence>
<evidence type="ECO:0000256" key="6">
    <source>
        <dbReference type="ARBA" id="ARBA00023136"/>
    </source>
</evidence>
<dbReference type="PANTHER" id="PTHR42775">
    <property type="entry name" value="PERMEASE RV2963-RELATED"/>
    <property type="match status" value="1"/>
</dbReference>
<proteinExistence type="inferred from homology"/>
<dbReference type="InterPro" id="IPR053166">
    <property type="entry name" value="UPF0718_permease"/>
</dbReference>
<feature type="transmembrane region" description="Helical" evidence="7">
    <location>
        <begin position="294"/>
        <end position="316"/>
    </location>
</feature>
<accession>A0A1H7W3Q6</accession>
<keyword evidence="9" id="KW-1185">Reference proteome</keyword>
<keyword evidence="3" id="KW-1003">Cell membrane</keyword>
<dbReference type="Pfam" id="PF03773">
    <property type="entry name" value="ArsP_1"/>
    <property type="match status" value="1"/>
</dbReference>
<dbReference type="OrthoDB" id="9811980at2"/>
<evidence type="ECO:0000256" key="3">
    <source>
        <dbReference type="ARBA" id="ARBA00022475"/>
    </source>
</evidence>
<evidence type="ECO:0000256" key="2">
    <source>
        <dbReference type="ARBA" id="ARBA00006386"/>
    </source>
</evidence>
<feature type="transmembrane region" description="Helical" evidence="7">
    <location>
        <begin position="336"/>
        <end position="361"/>
    </location>
</feature>
<dbReference type="InterPro" id="IPR005524">
    <property type="entry name" value="DUF318"/>
</dbReference>
<evidence type="ECO:0000256" key="4">
    <source>
        <dbReference type="ARBA" id="ARBA00022692"/>
    </source>
</evidence>
<gene>
    <name evidence="8" type="ORF">SAMN04488129_12924</name>
</gene>
<organism evidence="8 9">
    <name type="scientific">Halomonas daqiaonensis</name>
    <dbReference type="NCBI Taxonomy" id="650850"/>
    <lineage>
        <taxon>Bacteria</taxon>
        <taxon>Pseudomonadati</taxon>
        <taxon>Pseudomonadota</taxon>
        <taxon>Gammaproteobacteria</taxon>
        <taxon>Oceanospirillales</taxon>
        <taxon>Halomonadaceae</taxon>
        <taxon>Halomonas</taxon>
    </lineage>
</organism>
<reference evidence="9" key="1">
    <citation type="submission" date="2016-10" db="EMBL/GenBank/DDBJ databases">
        <authorList>
            <person name="Varghese N."/>
            <person name="Submissions S."/>
        </authorList>
    </citation>
    <scope>NUCLEOTIDE SEQUENCE [LARGE SCALE GENOMIC DNA]</scope>
    <source>
        <strain evidence="9">CGMCC 1.9150</strain>
    </source>
</reference>
<feature type="transmembrane region" description="Helical" evidence="7">
    <location>
        <begin position="88"/>
        <end position="115"/>
    </location>
</feature>
<dbReference type="AlphaFoldDB" id="A0A1H7W3Q6"/>
<name>A0A1H7W3Q6_9GAMM</name>
<comment type="similarity">
    <text evidence="2">Belongs to the UPF0718 family.</text>
</comment>
<evidence type="ECO:0000256" key="7">
    <source>
        <dbReference type="SAM" id="Phobius"/>
    </source>
</evidence>
<dbReference type="Proteomes" id="UP000198807">
    <property type="component" value="Unassembled WGS sequence"/>
</dbReference>
<dbReference type="EMBL" id="FOBC01000029">
    <property type="protein sequence ID" value="SEM16111.1"/>
    <property type="molecule type" value="Genomic_DNA"/>
</dbReference>
<keyword evidence="5 7" id="KW-1133">Transmembrane helix</keyword>
<dbReference type="STRING" id="650850.SAMN04488129_12924"/>
<evidence type="ECO:0000313" key="8">
    <source>
        <dbReference type="EMBL" id="SEM16111.1"/>
    </source>
</evidence>
<dbReference type="PANTHER" id="PTHR42775:SF1">
    <property type="entry name" value="PERMEASE RV2963-RELATED"/>
    <property type="match status" value="1"/>
</dbReference>
<keyword evidence="6 7" id="KW-0472">Membrane</keyword>
<evidence type="ECO:0000313" key="9">
    <source>
        <dbReference type="Proteomes" id="UP000198807"/>
    </source>
</evidence>
<feature type="transmembrane region" description="Helical" evidence="7">
    <location>
        <begin position="194"/>
        <end position="220"/>
    </location>
</feature>
<feature type="transmembrane region" description="Helical" evidence="7">
    <location>
        <begin position="12"/>
        <end position="36"/>
    </location>
</feature>
<evidence type="ECO:0000256" key="5">
    <source>
        <dbReference type="ARBA" id="ARBA00022989"/>
    </source>
</evidence>
<feature type="transmembrane region" description="Helical" evidence="7">
    <location>
        <begin position="262"/>
        <end position="282"/>
    </location>
</feature>
<feature type="transmembrane region" description="Helical" evidence="7">
    <location>
        <begin position="391"/>
        <end position="409"/>
    </location>
</feature>
<dbReference type="GO" id="GO:0005886">
    <property type="term" value="C:plasma membrane"/>
    <property type="evidence" value="ECO:0007669"/>
    <property type="project" value="UniProtKB-SubCell"/>
</dbReference>
<evidence type="ECO:0000256" key="1">
    <source>
        <dbReference type="ARBA" id="ARBA00004651"/>
    </source>
</evidence>
<protein>
    <recommendedName>
        <fullName evidence="10">Permease</fullName>
    </recommendedName>
</protein>
<keyword evidence="4 7" id="KW-0812">Transmembrane</keyword>
<dbReference type="RefSeq" id="WP_089715827.1">
    <property type="nucleotide sequence ID" value="NZ_FOBC01000029.1"/>
</dbReference>